<reference evidence="4" key="1">
    <citation type="submission" date="2017-08" db="EMBL/GenBank/DDBJ databases">
        <authorList>
            <person name="Varghese N."/>
            <person name="Submissions S."/>
        </authorList>
    </citation>
    <scope>NUCLEOTIDE SEQUENCE [LARGE SCALE GENOMIC DNA]</scope>
    <source>
        <strain evidence="4">JA276</strain>
    </source>
</reference>
<evidence type="ECO:0000313" key="4">
    <source>
        <dbReference type="Proteomes" id="UP000219111"/>
    </source>
</evidence>
<dbReference type="PANTHER" id="PTHR43489:SF6">
    <property type="entry name" value="HYDROXYPYRUVATE ISOMERASE-RELATED"/>
    <property type="match status" value="1"/>
</dbReference>
<dbReference type="Proteomes" id="UP000219111">
    <property type="component" value="Unassembled WGS sequence"/>
</dbReference>
<evidence type="ECO:0000256" key="1">
    <source>
        <dbReference type="ARBA" id="ARBA00023235"/>
    </source>
</evidence>
<dbReference type="RefSeq" id="WP_097071158.1">
    <property type="nucleotide sequence ID" value="NZ_OBMT01000016.1"/>
</dbReference>
<dbReference type="Pfam" id="PF01261">
    <property type="entry name" value="AP_endonuc_2"/>
    <property type="match status" value="1"/>
</dbReference>
<dbReference type="GO" id="GO:0046487">
    <property type="term" value="P:glyoxylate metabolic process"/>
    <property type="evidence" value="ECO:0007669"/>
    <property type="project" value="TreeGrafter"/>
</dbReference>
<dbReference type="InterPro" id="IPR050417">
    <property type="entry name" value="Sugar_Epim/Isomerase"/>
</dbReference>
<dbReference type="InterPro" id="IPR036237">
    <property type="entry name" value="Xyl_isomerase-like_sf"/>
</dbReference>
<gene>
    <name evidence="3" type="ORF">SAMN05877831_1168</name>
</gene>
<sequence length="245" mass="25838">MRLAADLSTLFLELPEPARFSAAQAAGFSGVSLPSPYEGPVQELRDRLVMNGLAFAAMEAPPPNYTGAAPGYAATPGGADRFARDFKRMARYADVLKPAVVEIRAGPKGDLAPLVANLRHACAAAPKRSFAIAPYAAGDFLTGYDQVAEVLAAVNAPNLGLVLDTCEAVALGAAPLALWERFAPQIRLIRLAAAPDRGMPGADGLDLKGFFKRLSKDKFKGWVSADFVPKLTTSAELGWIVLAGK</sequence>
<dbReference type="InterPro" id="IPR013022">
    <property type="entry name" value="Xyl_isomerase-like_TIM-brl"/>
</dbReference>
<dbReference type="OrthoDB" id="9786584at2"/>
<keyword evidence="1 3" id="KW-0413">Isomerase</keyword>
<dbReference type="PANTHER" id="PTHR43489">
    <property type="entry name" value="ISOMERASE"/>
    <property type="match status" value="1"/>
</dbReference>
<evidence type="ECO:0000313" key="3">
    <source>
        <dbReference type="EMBL" id="SOC18086.1"/>
    </source>
</evidence>
<feature type="domain" description="Xylose isomerase-like TIM barrel" evidence="2">
    <location>
        <begin position="20"/>
        <end position="227"/>
    </location>
</feature>
<organism evidence="3 4">
    <name type="scientific">Rhodobacter maris</name>
    <dbReference type="NCBI Taxonomy" id="446682"/>
    <lineage>
        <taxon>Bacteria</taxon>
        <taxon>Pseudomonadati</taxon>
        <taxon>Pseudomonadota</taxon>
        <taxon>Alphaproteobacteria</taxon>
        <taxon>Rhodobacterales</taxon>
        <taxon>Rhodobacter group</taxon>
        <taxon>Rhodobacter</taxon>
    </lineage>
</organism>
<dbReference type="GO" id="GO:0008903">
    <property type="term" value="F:hydroxypyruvate isomerase activity"/>
    <property type="evidence" value="ECO:0007669"/>
    <property type="project" value="TreeGrafter"/>
</dbReference>
<name>A0A285TE46_9RHOB</name>
<proteinExistence type="predicted"/>
<accession>A0A285TE46</accession>
<dbReference type="EMBL" id="OBMT01000016">
    <property type="protein sequence ID" value="SOC18086.1"/>
    <property type="molecule type" value="Genomic_DNA"/>
</dbReference>
<keyword evidence="3" id="KW-0670">Pyruvate</keyword>
<dbReference type="Gene3D" id="3.20.20.150">
    <property type="entry name" value="Divalent-metal-dependent TIM barrel enzymes"/>
    <property type="match status" value="1"/>
</dbReference>
<dbReference type="AlphaFoldDB" id="A0A285TE46"/>
<protein>
    <submittedName>
        <fullName evidence="3">Hydroxypyruvate isomerase</fullName>
    </submittedName>
</protein>
<evidence type="ECO:0000259" key="2">
    <source>
        <dbReference type="Pfam" id="PF01261"/>
    </source>
</evidence>
<dbReference type="SUPFAM" id="SSF51658">
    <property type="entry name" value="Xylose isomerase-like"/>
    <property type="match status" value="1"/>
</dbReference>
<keyword evidence="4" id="KW-1185">Reference proteome</keyword>